<keyword evidence="2" id="KW-0285">Flavoprotein</keyword>
<dbReference type="InterPro" id="IPR008333">
    <property type="entry name" value="Cbr1-like_FAD-bd_dom"/>
</dbReference>
<dbReference type="Gene3D" id="3.40.50.80">
    <property type="entry name" value="Nucleotide-binding domain of ferredoxin-NADP reductase (FNR) module"/>
    <property type="match status" value="1"/>
</dbReference>
<evidence type="ECO:0000256" key="4">
    <source>
        <dbReference type="ARBA" id="ARBA00022723"/>
    </source>
</evidence>
<protein>
    <submittedName>
        <fullName evidence="10">Ferredoxin reductase</fullName>
    </submittedName>
</protein>
<evidence type="ECO:0000256" key="6">
    <source>
        <dbReference type="ARBA" id="ARBA00023002"/>
    </source>
</evidence>
<keyword evidence="11" id="KW-1185">Reference proteome</keyword>
<dbReference type="PANTHER" id="PTHR47354">
    <property type="entry name" value="NADH OXIDOREDUCTASE HCR"/>
    <property type="match status" value="1"/>
</dbReference>
<dbReference type="InterPro" id="IPR017927">
    <property type="entry name" value="FAD-bd_FR_type"/>
</dbReference>
<gene>
    <name evidence="10" type="ORF">EFK50_20185</name>
</gene>
<evidence type="ECO:0000259" key="9">
    <source>
        <dbReference type="PROSITE" id="PS51384"/>
    </source>
</evidence>
<dbReference type="RefSeq" id="WP_123229388.1">
    <property type="nucleotide sequence ID" value="NZ_RJSE01000009.1"/>
</dbReference>
<dbReference type="GO" id="GO:0016491">
    <property type="term" value="F:oxidoreductase activity"/>
    <property type="evidence" value="ECO:0007669"/>
    <property type="project" value="UniProtKB-KW"/>
</dbReference>
<dbReference type="Pfam" id="PF00111">
    <property type="entry name" value="Fer2"/>
    <property type="match status" value="1"/>
</dbReference>
<dbReference type="InterPro" id="IPR017938">
    <property type="entry name" value="Riboflavin_synthase-like_b-brl"/>
</dbReference>
<dbReference type="InterPro" id="IPR036010">
    <property type="entry name" value="2Fe-2S_ferredoxin-like_sf"/>
</dbReference>
<evidence type="ECO:0000256" key="8">
    <source>
        <dbReference type="ARBA" id="ARBA00023014"/>
    </source>
</evidence>
<evidence type="ECO:0000313" key="11">
    <source>
        <dbReference type="Proteomes" id="UP000267128"/>
    </source>
</evidence>
<accession>A0A3N0CAZ5</accession>
<evidence type="ECO:0000256" key="7">
    <source>
        <dbReference type="ARBA" id="ARBA00023004"/>
    </source>
</evidence>
<dbReference type="SUPFAM" id="SSF52343">
    <property type="entry name" value="Ferredoxin reductase-like, C-terminal NADP-linked domain"/>
    <property type="match status" value="1"/>
</dbReference>
<dbReference type="Proteomes" id="UP000267128">
    <property type="component" value="Unassembled WGS sequence"/>
</dbReference>
<evidence type="ECO:0000256" key="2">
    <source>
        <dbReference type="ARBA" id="ARBA00022630"/>
    </source>
</evidence>
<evidence type="ECO:0000256" key="5">
    <source>
        <dbReference type="ARBA" id="ARBA00022827"/>
    </source>
</evidence>
<dbReference type="SUPFAM" id="SSF54292">
    <property type="entry name" value="2Fe-2S ferredoxin-like"/>
    <property type="match status" value="1"/>
</dbReference>
<comment type="caution">
    <text evidence="10">The sequence shown here is derived from an EMBL/GenBank/DDBJ whole genome shotgun (WGS) entry which is preliminary data.</text>
</comment>
<dbReference type="InterPro" id="IPR039261">
    <property type="entry name" value="FNR_nucleotide-bd"/>
</dbReference>
<dbReference type="CDD" id="cd00207">
    <property type="entry name" value="fer2"/>
    <property type="match status" value="1"/>
</dbReference>
<dbReference type="InterPro" id="IPR012675">
    <property type="entry name" value="Beta-grasp_dom_sf"/>
</dbReference>
<dbReference type="InterPro" id="IPR001041">
    <property type="entry name" value="2Fe-2S_ferredoxin-type"/>
</dbReference>
<dbReference type="PANTHER" id="PTHR47354:SF6">
    <property type="entry name" value="NADH OXIDOREDUCTASE HCR"/>
    <property type="match status" value="1"/>
</dbReference>
<dbReference type="PROSITE" id="PS51384">
    <property type="entry name" value="FAD_FR"/>
    <property type="match status" value="1"/>
</dbReference>
<dbReference type="PRINTS" id="PR00410">
    <property type="entry name" value="PHEHYDRXLASE"/>
</dbReference>
<dbReference type="Gene3D" id="2.40.30.10">
    <property type="entry name" value="Translation factors"/>
    <property type="match status" value="1"/>
</dbReference>
<evidence type="ECO:0000313" key="10">
    <source>
        <dbReference type="EMBL" id="RNL60635.1"/>
    </source>
</evidence>
<dbReference type="EMBL" id="RJSE01000009">
    <property type="protein sequence ID" value="RNL60635.1"/>
    <property type="molecule type" value="Genomic_DNA"/>
</dbReference>
<proteinExistence type="predicted"/>
<keyword evidence="5" id="KW-0274">FAD</keyword>
<feature type="domain" description="FAD-binding FR-type" evidence="9">
    <location>
        <begin position="45"/>
        <end position="147"/>
    </location>
</feature>
<keyword evidence="7" id="KW-0408">Iron</keyword>
<evidence type="ECO:0000256" key="3">
    <source>
        <dbReference type="ARBA" id="ARBA00022714"/>
    </source>
</evidence>
<keyword evidence="8" id="KW-0411">Iron-sulfur</keyword>
<keyword evidence="3" id="KW-0001">2Fe-2S</keyword>
<dbReference type="OrthoDB" id="9796486at2"/>
<dbReference type="GO" id="GO:0046872">
    <property type="term" value="F:metal ion binding"/>
    <property type="evidence" value="ECO:0007669"/>
    <property type="project" value="UniProtKB-KW"/>
</dbReference>
<dbReference type="Gene3D" id="3.10.20.30">
    <property type="match status" value="1"/>
</dbReference>
<reference evidence="10 11" key="1">
    <citation type="submission" date="2018-11" db="EMBL/GenBank/DDBJ databases">
        <authorList>
            <person name="Li F."/>
        </authorList>
    </citation>
    <scope>NUCLEOTIDE SEQUENCE [LARGE SCALE GENOMIC DNA]</scope>
    <source>
        <strain evidence="10 11">Gsoil 097</strain>
    </source>
</reference>
<dbReference type="CDD" id="cd06216">
    <property type="entry name" value="FNR_iron_sulfur_binding_2"/>
    <property type="match status" value="1"/>
</dbReference>
<organism evidence="10 11">
    <name type="scientific">Nocardioides marmoriginsengisoli</name>
    <dbReference type="NCBI Taxonomy" id="661483"/>
    <lineage>
        <taxon>Bacteria</taxon>
        <taxon>Bacillati</taxon>
        <taxon>Actinomycetota</taxon>
        <taxon>Actinomycetes</taxon>
        <taxon>Propionibacteriales</taxon>
        <taxon>Nocardioidaceae</taxon>
        <taxon>Nocardioides</taxon>
    </lineage>
</organism>
<dbReference type="SUPFAM" id="SSF63380">
    <property type="entry name" value="Riboflavin synthase domain-like"/>
    <property type="match status" value="1"/>
</dbReference>
<dbReference type="Pfam" id="PF00970">
    <property type="entry name" value="FAD_binding_6"/>
    <property type="match status" value="1"/>
</dbReference>
<comment type="cofactor">
    <cofactor evidence="1">
        <name>FAD</name>
        <dbReference type="ChEBI" id="CHEBI:57692"/>
    </cofactor>
</comment>
<dbReference type="InterPro" id="IPR050415">
    <property type="entry name" value="MRET"/>
</dbReference>
<sequence length="374" mass="39536">MTDTLVRPNDLDRSWRSRLSRVAEAATTPLLPADYLDLVAPLRSGTDLRARIVSVHPETRDAATIVLKPGADWAGHVPGQYLRIGIDVNGVREWRAYSLTHGPRADGLISITVKAVPDGKVSNHLVHAARPGTLVHLEQATGDFVLDPSQTRLLFVTAGSGVTPVIGMLRNLFPVTDAGVVDLPRSKRLDIVVVHVAPSEPDSIFLDNLRELDSHGSITLVPRYDDQHGVLDVDALADLVPDLAERTTYACGPGGLLDALTEHHAEKGLELFTEQFRAGFVEAGDGGTLTIGDITVEADGATPLLDVAEAAGALMPSGCRMGVCFGCVVPLKEGAVRDLRNGAITTADPISSANGGVPIQTCINAAAGPCTIDR</sequence>
<keyword evidence="6" id="KW-0560">Oxidoreductase</keyword>
<evidence type="ECO:0000256" key="1">
    <source>
        <dbReference type="ARBA" id="ARBA00001974"/>
    </source>
</evidence>
<dbReference type="GO" id="GO:0051537">
    <property type="term" value="F:2 iron, 2 sulfur cluster binding"/>
    <property type="evidence" value="ECO:0007669"/>
    <property type="project" value="UniProtKB-KW"/>
</dbReference>
<dbReference type="AlphaFoldDB" id="A0A3N0CAZ5"/>
<name>A0A3N0CAZ5_9ACTN</name>
<keyword evidence="4" id="KW-0479">Metal-binding</keyword>